<name>A0A8C5LNM5_9ANUR</name>
<dbReference type="FunFam" id="2.130.10.10:FF:000251">
    <property type="entry name" value="Dynein axonemal intermediate chain 1"/>
    <property type="match status" value="1"/>
</dbReference>
<protein>
    <recommendedName>
        <fullName evidence="13">Dynein axonemal intermediate chain 1</fullName>
    </recommendedName>
    <alternativeName>
        <fullName evidence="14">Axonemal dynein intermediate chain 1</fullName>
    </alternativeName>
</protein>
<evidence type="ECO:0000256" key="1">
    <source>
        <dbReference type="ARBA" id="ARBA00004430"/>
    </source>
</evidence>
<dbReference type="PANTHER" id="PTHR12442">
    <property type="entry name" value="DYNEIN INTERMEDIATE CHAIN"/>
    <property type="match status" value="1"/>
</dbReference>
<dbReference type="InterPro" id="IPR015943">
    <property type="entry name" value="WD40/YVTN_repeat-like_dom_sf"/>
</dbReference>
<keyword evidence="18" id="KW-1185">Reference proteome</keyword>
<comment type="similarity">
    <text evidence="2">Belongs to the dynein intermediate chain family.</text>
</comment>
<feature type="repeat" description="WD" evidence="15">
    <location>
        <begin position="633"/>
        <end position="666"/>
    </location>
</feature>
<keyword evidence="5" id="KW-0493">Microtubule</keyword>
<evidence type="ECO:0000313" key="18">
    <source>
        <dbReference type="Proteomes" id="UP000694569"/>
    </source>
</evidence>
<organism evidence="17 18">
    <name type="scientific">Leptobrachium leishanense</name>
    <name type="common">Leishan spiny toad</name>
    <dbReference type="NCBI Taxonomy" id="445787"/>
    <lineage>
        <taxon>Eukaryota</taxon>
        <taxon>Metazoa</taxon>
        <taxon>Chordata</taxon>
        <taxon>Craniata</taxon>
        <taxon>Vertebrata</taxon>
        <taxon>Euteleostomi</taxon>
        <taxon>Amphibia</taxon>
        <taxon>Batrachia</taxon>
        <taxon>Anura</taxon>
        <taxon>Pelobatoidea</taxon>
        <taxon>Megophryidae</taxon>
        <taxon>Leptobrachium</taxon>
    </lineage>
</organism>
<dbReference type="GO" id="GO:0045503">
    <property type="term" value="F:dynein light chain binding"/>
    <property type="evidence" value="ECO:0007669"/>
    <property type="project" value="TreeGrafter"/>
</dbReference>
<evidence type="ECO:0000256" key="14">
    <source>
        <dbReference type="ARBA" id="ARBA00080372"/>
    </source>
</evidence>
<dbReference type="InterPro" id="IPR036322">
    <property type="entry name" value="WD40_repeat_dom_sf"/>
</dbReference>
<feature type="compositionally biased region" description="Polar residues" evidence="16">
    <location>
        <begin position="289"/>
        <end position="304"/>
    </location>
</feature>
<evidence type="ECO:0000256" key="2">
    <source>
        <dbReference type="ARBA" id="ARBA00011059"/>
    </source>
</evidence>
<dbReference type="PROSITE" id="PS50082">
    <property type="entry name" value="WD_REPEATS_2"/>
    <property type="match status" value="1"/>
</dbReference>
<dbReference type="FunFam" id="2.130.10.10:FF:000349">
    <property type="entry name" value="Dynein axonemal intermediate chain 1"/>
    <property type="match status" value="1"/>
</dbReference>
<dbReference type="AlphaFoldDB" id="A0A8C5LNM5"/>
<comment type="subcellular location">
    <subcellularLocation>
        <location evidence="1">Cytoplasm</location>
        <location evidence="1">Cytoskeleton</location>
        <location evidence="1">Cilium axoneme</location>
    </subcellularLocation>
</comment>
<evidence type="ECO:0000256" key="3">
    <source>
        <dbReference type="ARBA" id="ARBA00022490"/>
    </source>
</evidence>
<dbReference type="Pfam" id="PF00400">
    <property type="entry name" value="WD40"/>
    <property type="match status" value="1"/>
</dbReference>
<keyword evidence="4 15" id="KW-0853">WD repeat</keyword>
<keyword evidence="9" id="KW-0206">Cytoskeleton</keyword>
<evidence type="ECO:0000256" key="15">
    <source>
        <dbReference type="PROSITE-ProRule" id="PRU00221"/>
    </source>
</evidence>
<dbReference type="GO" id="GO:0036157">
    <property type="term" value="C:outer dynein arm"/>
    <property type="evidence" value="ECO:0007669"/>
    <property type="project" value="TreeGrafter"/>
</dbReference>
<evidence type="ECO:0000256" key="5">
    <source>
        <dbReference type="ARBA" id="ARBA00022701"/>
    </source>
</evidence>
<keyword evidence="7" id="KW-0243">Dynein</keyword>
<dbReference type="PROSITE" id="PS50294">
    <property type="entry name" value="WD_REPEATS_REGION"/>
    <property type="match status" value="1"/>
</dbReference>
<evidence type="ECO:0000256" key="10">
    <source>
        <dbReference type="ARBA" id="ARBA00023273"/>
    </source>
</evidence>
<feature type="region of interest" description="Disordered" evidence="16">
    <location>
        <begin position="224"/>
        <end position="325"/>
    </location>
</feature>
<evidence type="ECO:0000256" key="11">
    <source>
        <dbReference type="ARBA" id="ARBA00053763"/>
    </source>
</evidence>
<evidence type="ECO:0000313" key="17">
    <source>
        <dbReference type="Ensembl" id="ENSLLEP00000000145.1"/>
    </source>
</evidence>
<keyword evidence="8" id="KW-0505">Motor protein</keyword>
<dbReference type="InterPro" id="IPR050687">
    <property type="entry name" value="Dynein_IC"/>
</dbReference>
<dbReference type="Ensembl" id="ENSLLET00000000157.1">
    <property type="protein sequence ID" value="ENSLLEP00000000145.1"/>
    <property type="gene ID" value="ENSLLEG00000000087.1"/>
</dbReference>
<comment type="subunit">
    <text evidence="12">Consists of at least two heavy chains and a number of intermediate and light chains. Interacts with BICD2. Interacts with CFAP45 and CFAP52. Interacts with CFAP53.</text>
</comment>
<dbReference type="OrthoDB" id="10261376at2759"/>
<evidence type="ECO:0000256" key="4">
    <source>
        <dbReference type="ARBA" id="ARBA00022574"/>
    </source>
</evidence>
<comment type="function">
    <text evidence="11">Part of the dynein complex of respiratory cilia.</text>
</comment>
<reference evidence="17" key="1">
    <citation type="submission" date="2025-08" db="UniProtKB">
        <authorList>
            <consortium name="Ensembl"/>
        </authorList>
    </citation>
    <scope>IDENTIFICATION</scope>
</reference>
<dbReference type="SMART" id="SM00320">
    <property type="entry name" value="WD40"/>
    <property type="match status" value="4"/>
</dbReference>
<dbReference type="GO" id="GO:0005874">
    <property type="term" value="C:microtubule"/>
    <property type="evidence" value="ECO:0007669"/>
    <property type="project" value="UniProtKB-KW"/>
</dbReference>
<evidence type="ECO:0000256" key="7">
    <source>
        <dbReference type="ARBA" id="ARBA00023017"/>
    </source>
</evidence>
<keyword evidence="10" id="KW-0966">Cell projection</keyword>
<gene>
    <name evidence="17" type="primary">DNAI1</name>
</gene>
<feature type="compositionally biased region" description="Basic and acidic residues" evidence="16">
    <location>
        <begin position="242"/>
        <end position="263"/>
    </location>
</feature>
<sequence>MAITRLWDLSASIPSYTVLCRRGNLSQKKYEAKFSVPPTDIVQSHPDLITCVKTGTITPPPFVFARFMATKTNFRSERPLYPSNEFNFRKQRAATVQALETMPTRMPPVKAKMIAGTAPGQAQKLTAPKPPKGFIKKKEEDDSTDLGDGAEEWSQPKALTKPPDQLQLTEAELKEEFTRILTANNPHAPQNIVRYSFKERTYKPISAVDQLAVHFSLDGNMLHKDSDEARRQQARIGVVENSTRKEPAAPEASEKNEGEEARADSSAAGEEGAGGEEMTTRSKKERKLTNQFNYSERASQTFNNPLRERASQTEPPPRATFSSTANQWEIYDAYIQELQKQEKLKEKQKTSITKKDDDPRRKLPSADSQSDDIGKVSKSSKIVERMVNQNTFDDVTQDFKYFEDVSDEFRDQEGTLLPLWKFQYDKAKRLAVTALCWNPKYPDLFAVGHGSYDFTNQHHGMLLLYSLKNPSFPEYIFNTESGIMCLDIHREHPYLLAVGFYDGNVAIYNLKTATTHPNFMSSAKSGKHTNPVWQVKWQKDDMDKNLNLFSVSSDGRVVSWTLVKNELFHTDVIRLSLEGSAPEGPEGAQPHATGCGTSFDFHRQIDYLFLVGTEEGKIHKCSKAYSSQFLDTFDAHNMTVDAVRWNPFHPKVFISCSSDWSVKIWEHNVKTPMFVFDLNAAVGDVAWAPYSSTIFAAVTTDGKVHVFDLSVNKYEAICQQAVVSKKKMKLTHIEFNPLHPVLIVGDDRGHVISLKLSPNLRKLPKINGSFCSIFRHVTRERLCVRHLSGTQCGARPFIPRTAGVWMRGVM</sequence>
<feature type="region of interest" description="Disordered" evidence="16">
    <location>
        <begin position="119"/>
        <end position="157"/>
    </location>
</feature>
<keyword evidence="3" id="KW-0963">Cytoplasm</keyword>
<reference evidence="17" key="2">
    <citation type="submission" date="2025-09" db="UniProtKB">
        <authorList>
            <consortium name="Ensembl"/>
        </authorList>
    </citation>
    <scope>IDENTIFICATION</scope>
</reference>
<dbReference type="InterPro" id="IPR001680">
    <property type="entry name" value="WD40_rpt"/>
</dbReference>
<evidence type="ECO:0000256" key="13">
    <source>
        <dbReference type="ARBA" id="ARBA00072661"/>
    </source>
</evidence>
<proteinExistence type="inferred from homology"/>
<dbReference type="GeneTree" id="ENSGT00940000156436"/>
<feature type="region of interest" description="Disordered" evidence="16">
    <location>
        <begin position="342"/>
        <end position="377"/>
    </location>
</feature>
<dbReference type="PANTHER" id="PTHR12442:SF11">
    <property type="entry name" value="DYNEIN AXONEMAL INTERMEDIATE CHAIN 1"/>
    <property type="match status" value="1"/>
</dbReference>
<evidence type="ECO:0000256" key="12">
    <source>
        <dbReference type="ARBA" id="ARBA00061734"/>
    </source>
</evidence>
<feature type="compositionally biased region" description="Acidic residues" evidence="16">
    <location>
        <begin position="141"/>
        <end position="151"/>
    </location>
</feature>
<feature type="compositionally biased region" description="Basic and acidic residues" evidence="16">
    <location>
        <begin position="342"/>
        <end position="361"/>
    </location>
</feature>
<accession>A0A8C5LNM5</accession>
<dbReference type="Gene3D" id="2.130.10.10">
    <property type="entry name" value="YVTN repeat-like/Quinoprotein amine dehydrogenase"/>
    <property type="match status" value="2"/>
</dbReference>
<dbReference type="GO" id="GO:0036158">
    <property type="term" value="P:outer dynein arm assembly"/>
    <property type="evidence" value="ECO:0007669"/>
    <property type="project" value="TreeGrafter"/>
</dbReference>
<keyword evidence="6" id="KW-0677">Repeat</keyword>
<dbReference type="SUPFAM" id="SSF50978">
    <property type="entry name" value="WD40 repeat-like"/>
    <property type="match status" value="1"/>
</dbReference>
<evidence type="ECO:0000256" key="6">
    <source>
        <dbReference type="ARBA" id="ARBA00022737"/>
    </source>
</evidence>
<dbReference type="Proteomes" id="UP000694569">
    <property type="component" value="Unplaced"/>
</dbReference>
<dbReference type="GO" id="GO:0007368">
    <property type="term" value="P:determination of left/right symmetry"/>
    <property type="evidence" value="ECO:0007669"/>
    <property type="project" value="UniProtKB-ARBA"/>
</dbReference>
<dbReference type="GO" id="GO:0003341">
    <property type="term" value="P:cilium movement"/>
    <property type="evidence" value="ECO:0007669"/>
    <property type="project" value="TreeGrafter"/>
</dbReference>
<evidence type="ECO:0000256" key="8">
    <source>
        <dbReference type="ARBA" id="ARBA00023175"/>
    </source>
</evidence>
<evidence type="ECO:0000256" key="9">
    <source>
        <dbReference type="ARBA" id="ARBA00023212"/>
    </source>
</evidence>
<dbReference type="GO" id="GO:0045504">
    <property type="term" value="F:dynein heavy chain binding"/>
    <property type="evidence" value="ECO:0007669"/>
    <property type="project" value="TreeGrafter"/>
</dbReference>
<evidence type="ECO:0000256" key="16">
    <source>
        <dbReference type="SAM" id="MobiDB-lite"/>
    </source>
</evidence>